<organism evidence="2 3">
    <name type="scientific">Plutella xylostella</name>
    <name type="common">Diamondback moth</name>
    <name type="synonym">Plutella maculipennis</name>
    <dbReference type="NCBI Taxonomy" id="51655"/>
    <lineage>
        <taxon>Eukaryota</taxon>
        <taxon>Metazoa</taxon>
        <taxon>Ecdysozoa</taxon>
        <taxon>Arthropoda</taxon>
        <taxon>Hexapoda</taxon>
        <taxon>Insecta</taxon>
        <taxon>Pterygota</taxon>
        <taxon>Neoptera</taxon>
        <taxon>Endopterygota</taxon>
        <taxon>Lepidoptera</taxon>
        <taxon>Glossata</taxon>
        <taxon>Ditrysia</taxon>
        <taxon>Yponomeutoidea</taxon>
        <taxon>Plutellidae</taxon>
        <taxon>Plutella</taxon>
    </lineage>
</organism>
<gene>
    <name evidence="2" type="ORF">PLXY2_LOCUS6482</name>
</gene>
<evidence type="ECO:0000256" key="1">
    <source>
        <dbReference type="SAM" id="MobiDB-lite"/>
    </source>
</evidence>
<proteinExistence type="predicted"/>
<feature type="region of interest" description="Disordered" evidence="1">
    <location>
        <begin position="24"/>
        <end position="54"/>
    </location>
</feature>
<sequence length="203" mass="23422">MNSTQDDDVEVKHTIVVSTKLKNNNNRRGLHGGGNDEERFINMGKTNSNKKVDSGEVPVYSGMRAVETTKIRTPDTRYNHKTQVYPDAVLINRNIRDDYDVYPNVARSPQQWQPSTFFNNINWFNAESSSRNYNIARRLQAPLYQNRNPHSNKNIEDDAMKEFYCKRCRELSGINGCNQQRNSPWTQPTTPKVKIDGKLAKLN</sequence>
<comment type="caution">
    <text evidence="2">The sequence shown here is derived from an EMBL/GenBank/DDBJ whole genome shotgun (WGS) entry which is preliminary data.</text>
</comment>
<dbReference type="EMBL" id="CAJHNJ030000020">
    <property type="protein sequence ID" value="CAG9117814.1"/>
    <property type="molecule type" value="Genomic_DNA"/>
</dbReference>
<evidence type="ECO:0000313" key="3">
    <source>
        <dbReference type="Proteomes" id="UP000653454"/>
    </source>
</evidence>
<dbReference type="Proteomes" id="UP000653454">
    <property type="component" value="Unassembled WGS sequence"/>
</dbReference>
<dbReference type="AlphaFoldDB" id="A0A8S4ET77"/>
<name>A0A8S4ET77_PLUXY</name>
<protein>
    <submittedName>
        <fullName evidence="2">(diamondback moth) hypothetical protein</fullName>
    </submittedName>
</protein>
<evidence type="ECO:0000313" key="2">
    <source>
        <dbReference type="EMBL" id="CAG9117814.1"/>
    </source>
</evidence>
<keyword evidence="3" id="KW-1185">Reference proteome</keyword>
<accession>A0A8S4ET77</accession>
<reference evidence="2" key="1">
    <citation type="submission" date="2020-11" db="EMBL/GenBank/DDBJ databases">
        <authorList>
            <person name="Whiteford S."/>
        </authorList>
    </citation>
    <scope>NUCLEOTIDE SEQUENCE</scope>
</reference>